<protein>
    <submittedName>
        <fullName evidence="3">DUF659 domain-containing protein</fullName>
    </submittedName>
</protein>
<dbReference type="EMBL" id="VUJU01011930">
    <property type="protein sequence ID" value="KAF0709355.1"/>
    <property type="molecule type" value="Genomic_DNA"/>
</dbReference>
<organism evidence="3 4">
    <name type="scientific">Aphis craccivora</name>
    <name type="common">Cowpea aphid</name>
    <dbReference type="NCBI Taxonomy" id="307492"/>
    <lineage>
        <taxon>Eukaryota</taxon>
        <taxon>Metazoa</taxon>
        <taxon>Ecdysozoa</taxon>
        <taxon>Arthropoda</taxon>
        <taxon>Hexapoda</taxon>
        <taxon>Insecta</taxon>
        <taxon>Pterygota</taxon>
        <taxon>Neoptera</taxon>
        <taxon>Paraneoptera</taxon>
        <taxon>Hemiptera</taxon>
        <taxon>Sternorrhyncha</taxon>
        <taxon>Aphidomorpha</taxon>
        <taxon>Aphidoidea</taxon>
        <taxon>Aphididae</taxon>
        <taxon>Aphidini</taxon>
        <taxon>Aphis</taxon>
        <taxon>Aphis</taxon>
    </lineage>
</organism>
<dbReference type="OrthoDB" id="6604965at2759"/>
<name>A0A6G0VTY1_APHCR</name>
<gene>
    <name evidence="3" type="ORF">FWK35_00035102</name>
</gene>
<feature type="coiled-coil region" evidence="1">
    <location>
        <begin position="332"/>
        <end position="359"/>
    </location>
</feature>
<dbReference type="PANTHER" id="PTHR32344:SF1">
    <property type="entry name" value="U1-TYPE DOMAIN-CONTAINING PROTEIN"/>
    <property type="match status" value="1"/>
</dbReference>
<feature type="domain" description="DUF659" evidence="2">
    <location>
        <begin position="89"/>
        <end position="231"/>
    </location>
</feature>
<accession>A0A6G0VTY1</accession>
<keyword evidence="1" id="KW-0175">Coiled coil</keyword>
<dbReference type="InterPro" id="IPR033375">
    <property type="entry name" value="Cggbp1"/>
</dbReference>
<dbReference type="AlphaFoldDB" id="A0A6G0VTY1"/>
<dbReference type="PANTHER" id="PTHR32344">
    <property type="entry name" value="U1-TYPE DOMAIN-CONTAINING PROTEIN"/>
    <property type="match status" value="1"/>
</dbReference>
<evidence type="ECO:0000259" key="2">
    <source>
        <dbReference type="Pfam" id="PF04937"/>
    </source>
</evidence>
<dbReference type="Pfam" id="PF04937">
    <property type="entry name" value="DUF659"/>
    <property type="match status" value="1"/>
</dbReference>
<dbReference type="SUPFAM" id="SSF53098">
    <property type="entry name" value="Ribonuclease H-like"/>
    <property type="match status" value="1"/>
</dbReference>
<proteinExistence type="predicted"/>
<keyword evidence="4" id="KW-1185">Reference proteome</keyword>
<dbReference type="GO" id="GO:0005634">
    <property type="term" value="C:nucleus"/>
    <property type="evidence" value="ECO:0007669"/>
    <property type="project" value="InterPro"/>
</dbReference>
<evidence type="ECO:0000256" key="1">
    <source>
        <dbReference type="SAM" id="Coils"/>
    </source>
</evidence>
<sequence>ICDIKVAADKKFTVEQHVFRQKHIHGIERKNLRTEKSKSQSLLTQPSRKCTFNYDLCQALLSANIPLNKLSNNCFRNFLEKYTSKSIPVESTLRKSYVAQCYEETMNIIKKYCENQKLWISIDESTDAEGRYIANVIIGTLEIGCPGKIFLLHTEALEKANHTSIAKLLDKALHLLWPQGIKYDNILLFLSDAASYMVKAGKGIKIMYSKMEHVTCLAHGLHRVAEEVRKCFPKCPARIQFFREKAPNISLPPQPVLTRWGTWLSAANYYCEHFETLKEIIFGLNREDATSIKIAQDLMDDCDLKSDLIYIYSNFGTLSDSITQLETFGLSLHQSIKIVQDVKNKIQQAENRVRQDIKKN</sequence>
<dbReference type="GO" id="GO:0003690">
    <property type="term" value="F:double-stranded DNA binding"/>
    <property type="evidence" value="ECO:0007669"/>
    <property type="project" value="InterPro"/>
</dbReference>
<dbReference type="InterPro" id="IPR012337">
    <property type="entry name" value="RNaseH-like_sf"/>
</dbReference>
<evidence type="ECO:0000313" key="4">
    <source>
        <dbReference type="Proteomes" id="UP000478052"/>
    </source>
</evidence>
<dbReference type="InterPro" id="IPR007021">
    <property type="entry name" value="DUF659"/>
</dbReference>
<evidence type="ECO:0000313" key="3">
    <source>
        <dbReference type="EMBL" id="KAF0709355.1"/>
    </source>
</evidence>
<feature type="non-terminal residue" evidence="3">
    <location>
        <position position="1"/>
    </location>
</feature>
<dbReference type="Proteomes" id="UP000478052">
    <property type="component" value="Unassembled WGS sequence"/>
</dbReference>
<reference evidence="3 4" key="1">
    <citation type="submission" date="2019-08" db="EMBL/GenBank/DDBJ databases">
        <title>Whole genome of Aphis craccivora.</title>
        <authorList>
            <person name="Voronova N.V."/>
            <person name="Shulinski R.S."/>
            <person name="Bandarenka Y.V."/>
            <person name="Zhorov D.G."/>
            <person name="Warner D."/>
        </authorList>
    </citation>
    <scope>NUCLEOTIDE SEQUENCE [LARGE SCALE GENOMIC DNA]</scope>
    <source>
        <strain evidence="3">180601</strain>
        <tissue evidence="3">Whole Body</tissue>
    </source>
</reference>
<comment type="caution">
    <text evidence="3">The sequence shown here is derived from an EMBL/GenBank/DDBJ whole genome shotgun (WGS) entry which is preliminary data.</text>
</comment>
<dbReference type="GO" id="GO:0006357">
    <property type="term" value="P:regulation of transcription by RNA polymerase II"/>
    <property type="evidence" value="ECO:0007669"/>
    <property type="project" value="InterPro"/>
</dbReference>